<dbReference type="InterPro" id="IPR001466">
    <property type="entry name" value="Beta-lactam-related"/>
</dbReference>
<dbReference type="Pfam" id="PF00144">
    <property type="entry name" value="Beta-lactamase"/>
    <property type="match status" value="1"/>
</dbReference>
<dbReference type="AlphaFoldDB" id="A0A1N6G256"/>
<dbReference type="STRING" id="536979.SAMN04488055_2537"/>
<sequence length="398" mass="43874">MKTRNILLAIVAVAALSCKKEDIKVKADNKLADLPLGGNPVPELDVTQFAKNIENYLNTRVSGYGYTISHNGTIFYLDNGGGGWARKQSDPPAKAHGATVRQGTASVTKYITALTTVATLEKYNISLDEKLYKYLPTNWKPSGLFKMLSFKNLLAHETGLINYGREFSDLKLTVEGPVQIGELIDSTRDYDNINYDLAAIIIPYVSAKHGFPADYQVLKGLEKNPNELYKQLASRFIGQARVYVFKPAGINQWQVMDWYTWDNNGIIDASQGTLGYTTVYGNEKGSEKGDSRPNGGAGGLYCSAFEMAKIQLAAAQGKIVSAANYKRMREQRLGFDGIYPGKHGKYYWKNGGANRHETIVADFGPTQVAVFTNSRTSDIGNGLDVLGKAYDDAWEVKK</sequence>
<keyword evidence="3" id="KW-1185">Reference proteome</keyword>
<protein>
    <submittedName>
        <fullName evidence="2">CubicO group peptidase, beta-lactamase class C family</fullName>
    </submittedName>
</protein>
<feature type="domain" description="Beta-lactamase-related" evidence="1">
    <location>
        <begin position="49"/>
        <end position="207"/>
    </location>
</feature>
<dbReference type="InterPro" id="IPR012338">
    <property type="entry name" value="Beta-lactam/transpept-like"/>
</dbReference>
<dbReference type="Gene3D" id="3.40.710.10">
    <property type="entry name" value="DD-peptidase/beta-lactamase superfamily"/>
    <property type="match status" value="1"/>
</dbReference>
<dbReference type="Proteomes" id="UP000185003">
    <property type="component" value="Unassembled WGS sequence"/>
</dbReference>
<gene>
    <name evidence="2" type="ORF">SAMN04488055_2537</name>
</gene>
<evidence type="ECO:0000259" key="1">
    <source>
        <dbReference type="Pfam" id="PF00144"/>
    </source>
</evidence>
<organism evidence="2 3">
    <name type="scientific">Chitinophaga niabensis</name>
    <dbReference type="NCBI Taxonomy" id="536979"/>
    <lineage>
        <taxon>Bacteria</taxon>
        <taxon>Pseudomonadati</taxon>
        <taxon>Bacteroidota</taxon>
        <taxon>Chitinophagia</taxon>
        <taxon>Chitinophagales</taxon>
        <taxon>Chitinophagaceae</taxon>
        <taxon>Chitinophaga</taxon>
    </lineage>
</organism>
<accession>A0A1N6G256</accession>
<dbReference type="RefSeq" id="WP_074239589.1">
    <property type="nucleotide sequence ID" value="NZ_FSRA01000001.1"/>
</dbReference>
<name>A0A1N6G256_9BACT</name>
<dbReference type="OrthoDB" id="925898at2"/>
<dbReference type="SUPFAM" id="SSF56601">
    <property type="entry name" value="beta-lactamase/transpeptidase-like"/>
    <property type="match status" value="1"/>
</dbReference>
<evidence type="ECO:0000313" key="3">
    <source>
        <dbReference type="Proteomes" id="UP000185003"/>
    </source>
</evidence>
<dbReference type="PROSITE" id="PS51257">
    <property type="entry name" value="PROKAR_LIPOPROTEIN"/>
    <property type="match status" value="1"/>
</dbReference>
<reference evidence="2 3" key="1">
    <citation type="submission" date="2016-11" db="EMBL/GenBank/DDBJ databases">
        <authorList>
            <person name="Jaros S."/>
            <person name="Januszkiewicz K."/>
            <person name="Wedrychowicz H."/>
        </authorList>
    </citation>
    <scope>NUCLEOTIDE SEQUENCE [LARGE SCALE GENOMIC DNA]</scope>
    <source>
        <strain evidence="2 3">DSM 24787</strain>
    </source>
</reference>
<evidence type="ECO:0000313" key="2">
    <source>
        <dbReference type="EMBL" id="SIO01608.1"/>
    </source>
</evidence>
<dbReference type="EMBL" id="FSRA01000001">
    <property type="protein sequence ID" value="SIO01608.1"/>
    <property type="molecule type" value="Genomic_DNA"/>
</dbReference>
<proteinExistence type="predicted"/>